<evidence type="ECO:0000313" key="2">
    <source>
        <dbReference type="EMBL" id="PAP75250.1"/>
    </source>
</evidence>
<gene>
    <name evidence="2" type="ORF">BSZ37_01730</name>
</gene>
<feature type="chain" id="PRO_5013126015" evidence="1">
    <location>
        <begin position="21"/>
        <end position="167"/>
    </location>
</feature>
<reference evidence="2 3" key="1">
    <citation type="submission" date="2016-11" db="EMBL/GenBank/DDBJ databases">
        <title>Study of marine rhodopsin-containing bacteria.</title>
        <authorList>
            <person name="Yoshizawa S."/>
            <person name="Kumagai Y."/>
            <person name="Kogure K."/>
        </authorList>
    </citation>
    <scope>NUCLEOTIDE SEQUENCE [LARGE SCALE GENOMIC DNA]</scope>
    <source>
        <strain evidence="2 3">SAORIC-28</strain>
    </source>
</reference>
<dbReference type="Proteomes" id="UP000216339">
    <property type="component" value="Unassembled WGS sequence"/>
</dbReference>
<dbReference type="AlphaFoldDB" id="A0A271IVW0"/>
<feature type="signal peptide" evidence="1">
    <location>
        <begin position="1"/>
        <end position="20"/>
    </location>
</feature>
<comment type="caution">
    <text evidence="2">The sequence shown here is derived from an EMBL/GenBank/DDBJ whole genome shotgun (WGS) entry which is preliminary data.</text>
</comment>
<sequence>MLAVRSVLIASAVLCVAAHAQPATSHRVPTVEDGAVLTVVGVGASIAAFAAVGESSPTLAVPVAMGAAVLGTSSALGLRPTVPGVLLDTAVGSVAGLATYEVYRRSTDPNFWGQTEAVVVGAAVGAATVAAAHVIRLSHLRGVRGTPAALVGPEGERGAGLRLQVDL</sequence>
<name>A0A271IVW0_9BACT</name>
<dbReference type="RefSeq" id="WP_095508886.1">
    <property type="nucleotide sequence ID" value="NZ_MQWD01000001.1"/>
</dbReference>
<protein>
    <submittedName>
        <fullName evidence="2">Uncharacterized protein</fullName>
    </submittedName>
</protein>
<evidence type="ECO:0000256" key="1">
    <source>
        <dbReference type="SAM" id="SignalP"/>
    </source>
</evidence>
<organism evidence="2 3">
    <name type="scientific">Rubrivirga marina</name>
    <dbReference type="NCBI Taxonomy" id="1196024"/>
    <lineage>
        <taxon>Bacteria</taxon>
        <taxon>Pseudomonadati</taxon>
        <taxon>Rhodothermota</taxon>
        <taxon>Rhodothermia</taxon>
        <taxon>Rhodothermales</taxon>
        <taxon>Rubricoccaceae</taxon>
        <taxon>Rubrivirga</taxon>
    </lineage>
</organism>
<keyword evidence="1" id="KW-0732">Signal</keyword>
<dbReference type="EMBL" id="MQWD01000001">
    <property type="protein sequence ID" value="PAP75250.1"/>
    <property type="molecule type" value="Genomic_DNA"/>
</dbReference>
<keyword evidence="3" id="KW-1185">Reference proteome</keyword>
<proteinExistence type="predicted"/>
<evidence type="ECO:0000313" key="3">
    <source>
        <dbReference type="Proteomes" id="UP000216339"/>
    </source>
</evidence>
<accession>A0A271IVW0</accession>